<evidence type="ECO:0000256" key="3">
    <source>
        <dbReference type="ARBA" id="ARBA00022485"/>
    </source>
</evidence>
<comment type="subcellular location">
    <subcellularLocation>
        <location evidence="19">Nucleus</location>
    </subcellularLocation>
    <subcellularLocation>
        <location evidence="19">Chromosome</location>
    </subcellularLocation>
</comment>
<dbReference type="InterPro" id="IPR014808">
    <property type="entry name" value="DNA_replication_fac_Dna2_N"/>
</dbReference>
<dbReference type="GO" id="GO:0051539">
    <property type="term" value="F:4 iron, 4 sulfur cluster binding"/>
    <property type="evidence" value="ECO:0007669"/>
    <property type="project" value="UniProtKB-UniRule"/>
</dbReference>
<keyword evidence="19" id="KW-0158">Chromosome</keyword>
<dbReference type="Pfam" id="PF08696">
    <property type="entry name" value="Dna2"/>
    <property type="match status" value="1"/>
</dbReference>
<dbReference type="RefSeq" id="XP_017030278.1">
    <property type="nucleotide sequence ID" value="XM_017174789.2"/>
</dbReference>
<dbReference type="GO" id="GO:0033567">
    <property type="term" value="P:DNA replication, Okazaki fragment processing"/>
    <property type="evidence" value="ECO:0007669"/>
    <property type="project" value="UniProtKB-UniRule"/>
</dbReference>
<dbReference type="InterPro" id="IPR041679">
    <property type="entry name" value="DNA2/NAM7-like_C"/>
</dbReference>
<dbReference type="GO" id="GO:0005524">
    <property type="term" value="F:ATP binding"/>
    <property type="evidence" value="ECO:0007669"/>
    <property type="project" value="UniProtKB-UniRule"/>
</dbReference>
<protein>
    <recommendedName>
        <fullName evidence="19">DNA replication ATP-dependent helicase/nuclease</fullName>
        <ecNumber evidence="19">3.1.-.-</ecNumber>
        <ecNumber evidence="19">3.6.4.12</ecNumber>
    </recommendedName>
</protein>
<keyword evidence="17 19" id="KW-0511">Multifunctional enzyme</keyword>
<keyword evidence="24" id="KW-1185">Reference proteome</keyword>
<dbReference type="Gene3D" id="3.40.50.300">
    <property type="entry name" value="P-loop containing nucleotide triphosphate hydrolases"/>
    <property type="match status" value="2"/>
</dbReference>
<evidence type="ECO:0000256" key="12">
    <source>
        <dbReference type="ARBA" id="ARBA00023004"/>
    </source>
</evidence>
<keyword evidence="7 19" id="KW-0547">Nucleotide-binding</keyword>
<dbReference type="GO" id="GO:0005634">
    <property type="term" value="C:nucleus"/>
    <property type="evidence" value="ECO:0007669"/>
    <property type="project" value="UniProtKB-SubCell"/>
</dbReference>
<keyword evidence="4 19" id="KW-0235">DNA replication</keyword>
<feature type="domain" description="DNA2/NAM7 helicase helicase" evidence="22">
    <location>
        <begin position="742"/>
        <end position="810"/>
    </location>
</feature>
<evidence type="ECO:0000256" key="6">
    <source>
        <dbReference type="ARBA" id="ARBA00022723"/>
    </source>
</evidence>
<dbReference type="OrthoDB" id="306218at2759"/>
<proteinExistence type="inferred from homology"/>
<dbReference type="CDD" id="cd22318">
    <property type="entry name" value="DNA2_N-like"/>
    <property type="match status" value="1"/>
</dbReference>
<evidence type="ECO:0000313" key="24">
    <source>
        <dbReference type="Proteomes" id="UP001652661"/>
    </source>
</evidence>
<dbReference type="InterPro" id="IPR027417">
    <property type="entry name" value="P-loop_NTPase"/>
</dbReference>
<feature type="region of interest" description="Disordered" evidence="20">
    <location>
        <begin position="919"/>
        <end position="939"/>
    </location>
</feature>
<evidence type="ECO:0000256" key="9">
    <source>
        <dbReference type="ARBA" id="ARBA00022801"/>
    </source>
</evidence>
<evidence type="ECO:0000256" key="18">
    <source>
        <dbReference type="ARBA" id="ARBA00047995"/>
    </source>
</evidence>
<feature type="domain" description="DNA2/NAM7 helicase-like C-terminal" evidence="23">
    <location>
        <begin position="818"/>
        <end position="1059"/>
    </location>
</feature>
<dbReference type="GO" id="GO:0017108">
    <property type="term" value="F:5'-flap endonuclease activity"/>
    <property type="evidence" value="ECO:0007669"/>
    <property type="project" value="UniProtKB-UniRule"/>
</dbReference>
<keyword evidence="3 19" id="KW-0004">4Fe-4S</keyword>
<evidence type="ECO:0000256" key="5">
    <source>
        <dbReference type="ARBA" id="ARBA00022722"/>
    </source>
</evidence>
<feature type="region of interest" description="Disordered" evidence="20">
    <location>
        <begin position="1"/>
        <end position="32"/>
    </location>
</feature>
<keyword evidence="6 19" id="KW-0479">Metal-binding</keyword>
<evidence type="ECO:0000256" key="2">
    <source>
        <dbReference type="ARBA" id="ARBA00007913"/>
    </source>
</evidence>
<dbReference type="PANTHER" id="PTHR10887:SF433">
    <property type="entry name" value="DNA REPLICATION ATP-DEPENDENT HELICASE_NUCLEASE DNA2"/>
    <property type="match status" value="1"/>
</dbReference>
<dbReference type="InterPro" id="IPR011604">
    <property type="entry name" value="PDDEXK-like_dom_sf"/>
</dbReference>
<dbReference type="FunFam" id="3.40.50.300:FF:001170">
    <property type="entry name" value="DNA replication helicase Dna2"/>
    <property type="match status" value="1"/>
</dbReference>
<keyword evidence="9 19" id="KW-0378">Hydrolase</keyword>
<dbReference type="InterPro" id="IPR047187">
    <property type="entry name" value="SF1_C_Upf1"/>
</dbReference>
<dbReference type="InterPro" id="IPR041677">
    <property type="entry name" value="DNA2/NAM7_AAA_11"/>
</dbReference>
<comment type="function">
    <text evidence="19">Key enzyme involved in DNA replication and DNA repair. Involved in Okazaki fragments processing by cleaving long flaps that escape FEN1: flaps that are longer than 27 nucleotides are coated by replication protein A complex (RPA), leading to recruit DNA2 which cleaves the flap until it is too short to bind RPA and becomes a substrate for FEN1. Also involved in 5'-end resection of DNA during double-strand break (DSB) repair by mediating the cleavage of 5'-ssDNA.</text>
</comment>
<reference evidence="25" key="1">
    <citation type="submission" date="2025-08" db="UniProtKB">
        <authorList>
            <consortium name="RefSeq"/>
        </authorList>
    </citation>
    <scope>IDENTIFICATION</scope>
    <source>
        <strain evidence="25">14028-0561.14</strain>
        <tissue evidence="25">Whole fly</tissue>
    </source>
</reference>
<dbReference type="EC" id="3.1.-.-" evidence="19"/>
<dbReference type="Proteomes" id="UP001652661">
    <property type="component" value="Chromosome X"/>
</dbReference>
<organism evidence="24 25">
    <name type="scientific">Drosophila kikkawai</name>
    <name type="common">Fruit fly</name>
    <dbReference type="NCBI Taxonomy" id="30033"/>
    <lineage>
        <taxon>Eukaryota</taxon>
        <taxon>Metazoa</taxon>
        <taxon>Ecdysozoa</taxon>
        <taxon>Arthropoda</taxon>
        <taxon>Hexapoda</taxon>
        <taxon>Insecta</taxon>
        <taxon>Pterygota</taxon>
        <taxon>Neoptera</taxon>
        <taxon>Endopterygota</taxon>
        <taxon>Diptera</taxon>
        <taxon>Brachycera</taxon>
        <taxon>Muscomorpha</taxon>
        <taxon>Ephydroidea</taxon>
        <taxon>Drosophilidae</taxon>
        <taxon>Drosophila</taxon>
        <taxon>Sophophora</taxon>
    </lineage>
</organism>
<evidence type="ECO:0000256" key="16">
    <source>
        <dbReference type="ARBA" id="ARBA00023242"/>
    </source>
</evidence>
<evidence type="ECO:0000256" key="11">
    <source>
        <dbReference type="ARBA" id="ARBA00022840"/>
    </source>
</evidence>
<evidence type="ECO:0000313" key="25">
    <source>
        <dbReference type="RefSeq" id="XP_017030278.1"/>
    </source>
</evidence>
<dbReference type="Pfam" id="PF13086">
    <property type="entry name" value="AAA_11"/>
    <property type="match status" value="2"/>
</dbReference>
<keyword evidence="16 19" id="KW-0539">Nucleus</keyword>
<keyword evidence="13 19" id="KW-0411">Iron-sulfur</keyword>
<dbReference type="AlphaFoldDB" id="A0A6P4J6W7"/>
<comment type="catalytic activity">
    <reaction evidence="18 19">
        <text>ATP + H2O = ADP + phosphate + H(+)</text>
        <dbReference type="Rhea" id="RHEA:13065"/>
        <dbReference type="ChEBI" id="CHEBI:15377"/>
        <dbReference type="ChEBI" id="CHEBI:15378"/>
        <dbReference type="ChEBI" id="CHEBI:30616"/>
        <dbReference type="ChEBI" id="CHEBI:43474"/>
        <dbReference type="ChEBI" id="CHEBI:456216"/>
        <dbReference type="EC" id="3.6.4.12"/>
    </reaction>
</comment>
<dbReference type="EC" id="3.6.4.12" evidence="19"/>
<dbReference type="GO" id="GO:0003677">
    <property type="term" value="F:DNA binding"/>
    <property type="evidence" value="ECO:0007669"/>
    <property type="project" value="UniProtKB-UniRule"/>
</dbReference>
<evidence type="ECO:0000259" key="23">
    <source>
        <dbReference type="Pfam" id="PF13087"/>
    </source>
</evidence>
<dbReference type="GO" id="GO:0006281">
    <property type="term" value="P:DNA repair"/>
    <property type="evidence" value="ECO:0007669"/>
    <property type="project" value="UniProtKB-KW"/>
</dbReference>
<dbReference type="PANTHER" id="PTHR10887">
    <property type="entry name" value="DNA2/NAM7 HELICASE FAMILY"/>
    <property type="match status" value="1"/>
</dbReference>
<dbReference type="GO" id="GO:0071932">
    <property type="term" value="P:replication fork reversal"/>
    <property type="evidence" value="ECO:0007669"/>
    <property type="project" value="TreeGrafter"/>
</dbReference>
<feature type="domain" description="DNA replication factor Dna2 N-terminal" evidence="21">
    <location>
        <begin position="104"/>
        <end position="300"/>
    </location>
</feature>
<evidence type="ECO:0000256" key="4">
    <source>
        <dbReference type="ARBA" id="ARBA00022705"/>
    </source>
</evidence>
<evidence type="ECO:0000256" key="14">
    <source>
        <dbReference type="ARBA" id="ARBA00023125"/>
    </source>
</evidence>
<dbReference type="CDD" id="cd18808">
    <property type="entry name" value="SF1_C_Upf1"/>
    <property type="match status" value="1"/>
</dbReference>
<accession>A0A6P4J6W7</accession>
<keyword evidence="12 19" id="KW-0408">Iron</keyword>
<evidence type="ECO:0000256" key="15">
    <source>
        <dbReference type="ARBA" id="ARBA00023204"/>
    </source>
</evidence>
<keyword evidence="8 19" id="KW-0227">DNA damage</keyword>
<dbReference type="GO" id="GO:0046872">
    <property type="term" value="F:metal ion binding"/>
    <property type="evidence" value="ECO:0007669"/>
    <property type="project" value="UniProtKB-UniRule"/>
</dbReference>
<comment type="cofactor">
    <cofactor evidence="1">
        <name>[4Fe-4S] cluster</name>
        <dbReference type="ChEBI" id="CHEBI:49883"/>
    </cofactor>
</comment>
<evidence type="ECO:0000256" key="13">
    <source>
        <dbReference type="ARBA" id="ARBA00023014"/>
    </source>
</evidence>
<keyword evidence="11 19" id="KW-0067">ATP-binding</keyword>
<evidence type="ECO:0000256" key="17">
    <source>
        <dbReference type="ARBA" id="ARBA00023268"/>
    </source>
</evidence>
<evidence type="ECO:0000256" key="7">
    <source>
        <dbReference type="ARBA" id="ARBA00022741"/>
    </source>
</evidence>
<dbReference type="InterPro" id="IPR045055">
    <property type="entry name" value="DNA2/NAM7-like"/>
</dbReference>
<name>A0A6P4J6W7_DROKI</name>
<dbReference type="GO" id="GO:0017116">
    <property type="term" value="F:single-stranded DNA helicase activity"/>
    <property type="evidence" value="ECO:0007669"/>
    <property type="project" value="UniProtKB-UniRule"/>
</dbReference>
<dbReference type="CDD" id="cd18041">
    <property type="entry name" value="DEXXQc_DNA2"/>
    <property type="match status" value="1"/>
</dbReference>
<evidence type="ECO:0000256" key="19">
    <source>
        <dbReference type="RuleBase" id="RU367041"/>
    </source>
</evidence>
<evidence type="ECO:0000256" key="8">
    <source>
        <dbReference type="ARBA" id="ARBA00022763"/>
    </source>
</evidence>
<evidence type="ECO:0000259" key="21">
    <source>
        <dbReference type="Pfam" id="PF08696"/>
    </source>
</evidence>
<feature type="domain" description="DNA2/NAM7 helicase helicase" evidence="22">
    <location>
        <begin position="639"/>
        <end position="737"/>
    </location>
</feature>
<keyword evidence="14 19" id="KW-0238">DNA-binding</keyword>
<keyword evidence="10 19" id="KW-0347">Helicase</keyword>
<sequence>MATKRVLTPSKAENGSPDTLGAGNSPQSKKFKQKLELPADDDLENIDWGDDADFDLALGAMESAACHRLDLSQWQRCQVELVEPLAKSQELRLQVKRLSGGDPDTAVCLLQAPWNHMRVQVGDTVSLLAKWQPSLGSYVVDKEQGYCVSHPDLLISGTTVTGSLFCRRKAVLQERFRGLDSGSSIMVIGTLVHELLQKVLLQQLSSREQIQSALAEMLSSSSLAQLLYASSLSQAEMEMQLLKFVDPIVSFVAQYVKGKEPAVLPPELYRGRIEEIRDIEENLWVPQLGLKGKVDVTVRVRNPHRKEEVIPLELKTGRASFSMEHKGQLLLYQLMHSAQGRDTRSGLLLYLREGILREVPSGRNEQRDLVLLRNDLAHWLTREVAIPPGKKDPLEQLQLPEPIYHHSACGNCAYNTICASFARRDPELELGESHPLKKLMPQLLEHLKEPDQAYVQHWCGLLALEEQHNRQSSQLRALWTEDPLKRQKQGRAIGQLQLVRGQKVTPEEGRYRQSLELSADADAGLDLSLCGFDLGEYVVVSSGSRLAIASGYIVSLASRRLELLLERDLSHLYAQESFVVDKHESQNFATFNYTNLGLLLSEGERYQELRDIIVARKPPEQHKVLPRIILTKGAPMLMQLNTVQKAAALRALTTSSHLLIKGLPGTGKTQTLVSLVRLLHLLGKSVLITAQTHSAVDNLLLRLLPFELPMLRLGSSSRIHPQLEDISEAALTKDCSTAEDLQKSLEKPSIVGVTCLGAGHPLFQHRHFDYCIVDEATQVMQPTVLRPLVHCSRFVLVGDPEQLPPVIRSKEARQRGADETLFQRLDSKEATAVLSLQYRMNRTITRLANELTYAGALQCASEEVSGASFQVKTLTQAPRWVQRALQSHLEQAVTLINTGDCFERCQDLARASQRLGETASSIEQSYGEPGEENSQRSTAKKRISKYTNYCEAGIVMHLLRHLLRSGFEASRIGVIAPYRAQVELLKKLAHQLDPHIECNTVDQFQGRDKNLIVYSCSKTGRDSCSDMERCREAEILEDQRRLTVAITRAKNKLILLGDIQCLEQYGPFRRLFEHIPDRCRLKLDEGRMEFAWQSIQEDLASLMELESESES</sequence>
<dbReference type="GO" id="GO:0005737">
    <property type="term" value="C:cytoplasm"/>
    <property type="evidence" value="ECO:0007669"/>
    <property type="project" value="TreeGrafter"/>
</dbReference>
<comment type="similarity">
    <text evidence="2 19">Belongs to the DNA2/NAM7 helicase family.</text>
</comment>
<dbReference type="SUPFAM" id="SSF52540">
    <property type="entry name" value="P-loop containing nucleoside triphosphate hydrolases"/>
    <property type="match status" value="1"/>
</dbReference>
<evidence type="ECO:0000256" key="10">
    <source>
        <dbReference type="ARBA" id="ARBA00022806"/>
    </source>
</evidence>
<evidence type="ECO:0000256" key="20">
    <source>
        <dbReference type="SAM" id="MobiDB-lite"/>
    </source>
</evidence>
<keyword evidence="15 19" id="KW-0234">DNA repair</keyword>
<evidence type="ECO:0000256" key="1">
    <source>
        <dbReference type="ARBA" id="ARBA00001966"/>
    </source>
</evidence>
<dbReference type="GO" id="GO:0005694">
    <property type="term" value="C:chromosome"/>
    <property type="evidence" value="ECO:0007669"/>
    <property type="project" value="UniProtKB-SubCell"/>
</dbReference>
<evidence type="ECO:0000259" key="22">
    <source>
        <dbReference type="Pfam" id="PF13086"/>
    </source>
</evidence>
<feature type="compositionally biased region" description="Polar residues" evidence="20">
    <location>
        <begin position="11"/>
        <end position="28"/>
    </location>
</feature>
<dbReference type="Gene3D" id="3.90.320.10">
    <property type="match status" value="1"/>
</dbReference>
<dbReference type="Pfam" id="PF13087">
    <property type="entry name" value="AAA_12"/>
    <property type="match status" value="1"/>
</dbReference>
<gene>
    <name evidence="25" type="primary">Dna2</name>
</gene>
<dbReference type="InterPro" id="IPR026851">
    <property type="entry name" value="Dna2/JHS1_DEXXQ-box"/>
</dbReference>
<keyword evidence="5 19" id="KW-0540">Nuclease</keyword>